<evidence type="ECO:0008006" key="6">
    <source>
        <dbReference type="Google" id="ProtNLM"/>
    </source>
</evidence>
<sequence>MNEERNRCEQLISFFLGEMTEEERSAFEEHISDCSVCREELKQLQEAWNALPYSMDPYEPPAELKAEVLGAIFEDSEGTPHISDGLPQISDQGLELVQKYEHSEERFEAAPPNELARQQLAGHSERPETQPVPAVRIEPVVKRPESMLERVRRRSARYNVAVVLLILLLGYAGWQQLSQWQQASRIQPDMRSPAQVLGAYDLKPFDPSMPAARGQAWLTKQGGTMLLVLQTSGLPELQDEQAYQVWLVKNGDRVNGGTFRVDAQGNGVLTYKIDESQRSFDTIGITLEPDPTGTKPRGKKVLGT</sequence>
<keyword evidence="1" id="KW-1133">Transmembrane helix</keyword>
<feature type="domain" description="Anti-sigma K factor RskA C-terminal" evidence="2">
    <location>
        <begin position="160"/>
        <end position="296"/>
    </location>
</feature>
<evidence type="ECO:0000313" key="4">
    <source>
        <dbReference type="EMBL" id="CAG7646238.1"/>
    </source>
</evidence>
<name>A0A916K5I9_9BACL</name>
<dbReference type="EMBL" id="CAJVAS010000034">
    <property type="protein sequence ID" value="CAG7646238.1"/>
    <property type="molecule type" value="Genomic_DNA"/>
</dbReference>
<evidence type="ECO:0000256" key="1">
    <source>
        <dbReference type="SAM" id="Phobius"/>
    </source>
</evidence>
<dbReference type="RefSeq" id="WP_218094839.1">
    <property type="nucleotide sequence ID" value="NZ_CAJVAS010000034.1"/>
</dbReference>
<dbReference type="Proteomes" id="UP000693672">
    <property type="component" value="Unassembled WGS sequence"/>
</dbReference>
<reference evidence="4" key="1">
    <citation type="submission" date="2021-06" db="EMBL/GenBank/DDBJ databases">
        <authorList>
            <person name="Criscuolo A."/>
        </authorList>
    </citation>
    <scope>NUCLEOTIDE SEQUENCE</scope>
    <source>
        <strain evidence="4">CIP111600</strain>
    </source>
</reference>
<protein>
    <recommendedName>
        <fullName evidence="6">Anti-sigma factor</fullName>
    </recommendedName>
</protein>
<comment type="caution">
    <text evidence="4">The sequence shown here is derived from an EMBL/GenBank/DDBJ whole genome shotgun (WGS) entry which is preliminary data.</text>
</comment>
<feature type="transmembrane region" description="Helical" evidence="1">
    <location>
        <begin position="156"/>
        <end position="174"/>
    </location>
</feature>
<gene>
    <name evidence="4" type="ORF">PAESOLCIP111_05121</name>
</gene>
<dbReference type="Pfam" id="PF13490">
    <property type="entry name" value="zf-HC2"/>
    <property type="match status" value="1"/>
</dbReference>
<keyword evidence="5" id="KW-1185">Reference proteome</keyword>
<keyword evidence="1" id="KW-0472">Membrane</keyword>
<evidence type="ECO:0000259" key="3">
    <source>
        <dbReference type="Pfam" id="PF13490"/>
    </source>
</evidence>
<dbReference type="GO" id="GO:0005886">
    <property type="term" value="C:plasma membrane"/>
    <property type="evidence" value="ECO:0007669"/>
    <property type="project" value="InterPro"/>
</dbReference>
<dbReference type="AlphaFoldDB" id="A0A916K5I9"/>
<dbReference type="Pfam" id="PF10099">
    <property type="entry name" value="RskA_C"/>
    <property type="match status" value="1"/>
</dbReference>
<evidence type="ECO:0000259" key="2">
    <source>
        <dbReference type="Pfam" id="PF10099"/>
    </source>
</evidence>
<dbReference type="InterPro" id="IPR051474">
    <property type="entry name" value="Anti-sigma-K/W_factor"/>
</dbReference>
<accession>A0A916K5I9</accession>
<dbReference type="PANTHER" id="PTHR37461:SF1">
    <property type="entry name" value="ANTI-SIGMA-K FACTOR RSKA"/>
    <property type="match status" value="1"/>
</dbReference>
<proteinExistence type="predicted"/>
<dbReference type="PANTHER" id="PTHR37461">
    <property type="entry name" value="ANTI-SIGMA-K FACTOR RSKA"/>
    <property type="match status" value="1"/>
</dbReference>
<organism evidence="4 5">
    <name type="scientific">Paenibacillus solanacearum</name>
    <dbReference type="NCBI Taxonomy" id="2048548"/>
    <lineage>
        <taxon>Bacteria</taxon>
        <taxon>Bacillati</taxon>
        <taxon>Bacillota</taxon>
        <taxon>Bacilli</taxon>
        <taxon>Bacillales</taxon>
        <taxon>Paenibacillaceae</taxon>
        <taxon>Paenibacillus</taxon>
    </lineage>
</organism>
<dbReference type="InterPro" id="IPR018764">
    <property type="entry name" value="RskA_C"/>
</dbReference>
<dbReference type="GO" id="GO:0016989">
    <property type="term" value="F:sigma factor antagonist activity"/>
    <property type="evidence" value="ECO:0007669"/>
    <property type="project" value="TreeGrafter"/>
</dbReference>
<dbReference type="InterPro" id="IPR027383">
    <property type="entry name" value="Znf_put"/>
</dbReference>
<evidence type="ECO:0000313" key="5">
    <source>
        <dbReference type="Proteomes" id="UP000693672"/>
    </source>
</evidence>
<feature type="domain" description="Putative zinc-finger" evidence="3">
    <location>
        <begin position="14"/>
        <end position="38"/>
    </location>
</feature>
<dbReference type="GO" id="GO:0006417">
    <property type="term" value="P:regulation of translation"/>
    <property type="evidence" value="ECO:0007669"/>
    <property type="project" value="TreeGrafter"/>
</dbReference>
<keyword evidence="1" id="KW-0812">Transmembrane</keyword>